<protein>
    <submittedName>
        <fullName evidence="3">Unannotated protein</fullName>
    </submittedName>
</protein>
<feature type="transmembrane region" description="Helical" evidence="1">
    <location>
        <begin position="17"/>
        <end position="39"/>
    </location>
</feature>
<reference evidence="3" key="1">
    <citation type="submission" date="2020-05" db="EMBL/GenBank/DDBJ databases">
        <authorList>
            <person name="Chiriac C."/>
            <person name="Salcher M."/>
            <person name="Ghai R."/>
            <person name="Kavagutti S V."/>
        </authorList>
    </citation>
    <scope>NUCLEOTIDE SEQUENCE</scope>
</reference>
<accession>A0A6J6H0U8</accession>
<evidence type="ECO:0000313" key="3">
    <source>
        <dbReference type="EMBL" id="CAB4604924.1"/>
    </source>
</evidence>
<keyword evidence="1" id="KW-0472">Membrane</keyword>
<dbReference type="EMBL" id="CAEZSN010000047">
    <property type="protein sequence ID" value="CAB4541607.1"/>
    <property type="molecule type" value="Genomic_DNA"/>
</dbReference>
<sequence length="51" mass="5562">MYSALFRKLPGGPVAKTFFFAGIIVVVICLLIFVVFPFVESLIAEDPSLNA</sequence>
<dbReference type="AlphaFoldDB" id="A0A6J6H0U8"/>
<organism evidence="3">
    <name type="scientific">freshwater metagenome</name>
    <dbReference type="NCBI Taxonomy" id="449393"/>
    <lineage>
        <taxon>unclassified sequences</taxon>
        <taxon>metagenomes</taxon>
        <taxon>ecological metagenomes</taxon>
    </lineage>
</organism>
<proteinExistence type="predicted"/>
<keyword evidence="1" id="KW-1133">Transmembrane helix</keyword>
<keyword evidence="1" id="KW-0812">Transmembrane</keyword>
<evidence type="ECO:0000256" key="1">
    <source>
        <dbReference type="SAM" id="Phobius"/>
    </source>
</evidence>
<evidence type="ECO:0000313" key="2">
    <source>
        <dbReference type="EMBL" id="CAB4541607.1"/>
    </source>
</evidence>
<dbReference type="EMBL" id="CAEZUR010000025">
    <property type="protein sequence ID" value="CAB4604924.1"/>
    <property type="molecule type" value="Genomic_DNA"/>
</dbReference>
<gene>
    <name evidence="2" type="ORF">UFOPK1433_00533</name>
    <name evidence="3" type="ORF">UFOPK1843_00437</name>
</gene>
<name>A0A6J6H0U8_9ZZZZ</name>